<dbReference type="KEGG" id="naci:NUH88_19950"/>
<protein>
    <recommendedName>
        <fullName evidence="3">Flagellin C-terminal domain-containing protein</fullName>
    </recommendedName>
</protein>
<dbReference type="EMBL" id="CP102480">
    <property type="protein sequence ID" value="UUX49660.1"/>
    <property type="molecule type" value="Genomic_DNA"/>
</dbReference>
<evidence type="ECO:0008006" key="3">
    <source>
        <dbReference type="Google" id="ProtNLM"/>
    </source>
</evidence>
<gene>
    <name evidence="1" type="ORF">NUH88_19950</name>
</gene>
<reference evidence="1" key="1">
    <citation type="submission" date="2022-08" db="EMBL/GenBank/DDBJ databases">
        <title>Nisaea acidiphila sp. nov., isolated from a marine algal debris and emended description of the genus Nisaea Urios et al. 2008.</title>
        <authorList>
            <person name="Kwon K."/>
        </authorList>
    </citation>
    <scope>NUCLEOTIDE SEQUENCE</scope>
    <source>
        <strain evidence="1">MEBiC11861</strain>
    </source>
</reference>
<dbReference type="AlphaFoldDB" id="A0A9J7ATK7"/>
<proteinExistence type="predicted"/>
<keyword evidence="2" id="KW-1185">Reference proteome</keyword>
<sequence>MTGQNAIMMLHGNIVTLHSFSRSSVAFDEREDPGSTTRDSLPALPHTTGLAIAEGIGKELRAWREVSGAFRQEAGNAALNRETATFAAGQLREQLSVQSLGIANARPESLLALFR</sequence>
<organism evidence="1 2">
    <name type="scientific">Nisaea acidiphila</name>
    <dbReference type="NCBI Taxonomy" id="1862145"/>
    <lineage>
        <taxon>Bacteria</taxon>
        <taxon>Pseudomonadati</taxon>
        <taxon>Pseudomonadota</taxon>
        <taxon>Alphaproteobacteria</taxon>
        <taxon>Rhodospirillales</taxon>
        <taxon>Thalassobaculaceae</taxon>
        <taxon>Nisaea</taxon>
    </lineage>
</organism>
<accession>A0A9J7ATK7</accession>
<evidence type="ECO:0000313" key="1">
    <source>
        <dbReference type="EMBL" id="UUX49660.1"/>
    </source>
</evidence>
<dbReference type="Proteomes" id="UP001060336">
    <property type="component" value="Chromosome"/>
</dbReference>
<name>A0A9J7ATK7_9PROT</name>
<evidence type="ECO:0000313" key="2">
    <source>
        <dbReference type="Proteomes" id="UP001060336"/>
    </source>
</evidence>
<dbReference type="RefSeq" id="WP_257768457.1">
    <property type="nucleotide sequence ID" value="NZ_CP102480.1"/>
</dbReference>